<dbReference type="Proteomes" id="UP000321580">
    <property type="component" value="Unassembled WGS sequence"/>
</dbReference>
<dbReference type="InterPro" id="IPR025875">
    <property type="entry name" value="Leu-rich_rpt_4"/>
</dbReference>
<dbReference type="PROSITE" id="PS51450">
    <property type="entry name" value="LRR"/>
    <property type="match status" value="2"/>
</dbReference>
<keyword evidence="4" id="KW-1185">Reference proteome</keyword>
<evidence type="ECO:0000256" key="1">
    <source>
        <dbReference type="ARBA" id="ARBA00022614"/>
    </source>
</evidence>
<accession>A0A5C6RGC6</accession>
<dbReference type="Pfam" id="PF12799">
    <property type="entry name" value="LRR_4"/>
    <property type="match status" value="1"/>
</dbReference>
<dbReference type="Gene3D" id="3.80.10.10">
    <property type="entry name" value="Ribonuclease Inhibitor"/>
    <property type="match status" value="1"/>
</dbReference>
<dbReference type="EMBL" id="VOOR01000061">
    <property type="protein sequence ID" value="TXB61396.1"/>
    <property type="molecule type" value="Genomic_DNA"/>
</dbReference>
<comment type="caution">
    <text evidence="3">The sequence shown here is derived from an EMBL/GenBank/DDBJ whole genome shotgun (WGS) entry which is preliminary data.</text>
</comment>
<dbReference type="PANTHER" id="PTHR46652">
    <property type="entry name" value="LEUCINE-RICH REPEAT AND IQ DOMAIN-CONTAINING PROTEIN 1-RELATED"/>
    <property type="match status" value="1"/>
</dbReference>
<dbReference type="InterPro" id="IPR032675">
    <property type="entry name" value="LRR_dom_sf"/>
</dbReference>
<evidence type="ECO:0000313" key="3">
    <source>
        <dbReference type="EMBL" id="TXB61396.1"/>
    </source>
</evidence>
<dbReference type="SMART" id="SM00365">
    <property type="entry name" value="LRR_SD22"/>
    <property type="match status" value="3"/>
</dbReference>
<dbReference type="RefSeq" id="WP_147169212.1">
    <property type="nucleotide sequence ID" value="NZ_VOOR01000061.1"/>
</dbReference>
<organism evidence="3 4">
    <name type="scientific">Phaeodactylibacter luteus</name>
    <dbReference type="NCBI Taxonomy" id="1564516"/>
    <lineage>
        <taxon>Bacteria</taxon>
        <taxon>Pseudomonadati</taxon>
        <taxon>Bacteroidota</taxon>
        <taxon>Saprospiria</taxon>
        <taxon>Saprospirales</taxon>
        <taxon>Haliscomenobacteraceae</taxon>
        <taxon>Phaeodactylibacter</taxon>
    </lineage>
</organism>
<gene>
    <name evidence="3" type="ORF">FRY97_19285</name>
</gene>
<reference evidence="3 4" key="1">
    <citation type="submission" date="2019-08" db="EMBL/GenBank/DDBJ databases">
        <title>Genome of Phaeodactylibacter luteus.</title>
        <authorList>
            <person name="Bowman J.P."/>
        </authorList>
    </citation>
    <scope>NUCLEOTIDE SEQUENCE [LARGE SCALE GENOMIC DNA]</scope>
    <source>
        <strain evidence="3 4">KCTC 42180</strain>
    </source>
</reference>
<sequence>MQIIIKTPPGEVERARKWWAGLEAQWKMAYNEAVYGKGPTLEPPREDELMLLLIQVDTLRFAGPLAPHPNLSFALTNLSGLIPLYRLTYLSVSNMLVESLEPLRRHTNLEHLFVYDNRLGSLAGIEGMKGLKDLYCQNNRITSLGPISGLHQLENLYVSGNPLEKVDGLGAEHKAQLKNFYLLPCPALPDEEVIRVEHTLGIRCMKG</sequence>
<proteinExistence type="predicted"/>
<dbReference type="OrthoDB" id="1490745at2"/>
<evidence type="ECO:0000256" key="2">
    <source>
        <dbReference type="ARBA" id="ARBA00022737"/>
    </source>
</evidence>
<dbReference type="InterPro" id="IPR001611">
    <property type="entry name" value="Leu-rich_rpt"/>
</dbReference>
<keyword evidence="2" id="KW-0677">Repeat</keyword>
<dbReference type="InterPro" id="IPR050836">
    <property type="entry name" value="SDS22/Internalin_LRR"/>
</dbReference>
<protein>
    <submittedName>
        <fullName evidence="3">Leucine-rich repeat domain-containing protein</fullName>
    </submittedName>
</protein>
<evidence type="ECO:0000313" key="4">
    <source>
        <dbReference type="Proteomes" id="UP000321580"/>
    </source>
</evidence>
<dbReference type="SUPFAM" id="SSF52075">
    <property type="entry name" value="Outer arm dynein light chain 1"/>
    <property type="match status" value="1"/>
</dbReference>
<name>A0A5C6RGC6_9BACT</name>
<dbReference type="AlphaFoldDB" id="A0A5C6RGC6"/>
<keyword evidence="1" id="KW-0433">Leucine-rich repeat</keyword>
<dbReference type="PANTHER" id="PTHR46652:SF3">
    <property type="entry name" value="LEUCINE-RICH REPEAT-CONTAINING PROTEIN 9"/>
    <property type="match status" value="1"/>
</dbReference>